<keyword evidence="1 4" id="KW-0479">Metal-binding</keyword>
<evidence type="ECO:0000256" key="4">
    <source>
        <dbReference type="PROSITE-ProRule" id="PRU00723"/>
    </source>
</evidence>
<dbReference type="PROSITE" id="PS50103">
    <property type="entry name" value="ZF_C3H1"/>
    <property type="match status" value="1"/>
</dbReference>
<keyword evidence="7" id="KW-1185">Reference proteome</keyword>
<dbReference type="AlphaFoldDB" id="A0A812X3M9"/>
<dbReference type="SMART" id="SM00356">
    <property type="entry name" value="ZnF_C3H1"/>
    <property type="match status" value="1"/>
</dbReference>
<sequence length="118" mass="13140">EKAQPLAALCSRFSQFAQQLGVMQDEAPKAKPVQEHVYTQGLAPTQPKPISGGFQQRVMIVEEEHKPDQEEQPMDLFGEEDHDLQSFSGPFCPFFESGSCQDGDECQFSHERPAGLEA</sequence>
<proteinExistence type="predicted"/>
<dbReference type="GO" id="GO:0008270">
    <property type="term" value="F:zinc ion binding"/>
    <property type="evidence" value="ECO:0007669"/>
    <property type="project" value="UniProtKB-KW"/>
</dbReference>
<dbReference type="OrthoDB" id="441571at2759"/>
<evidence type="ECO:0000313" key="6">
    <source>
        <dbReference type="EMBL" id="CAE7705987.1"/>
    </source>
</evidence>
<dbReference type="Pfam" id="PF00642">
    <property type="entry name" value="zf-CCCH"/>
    <property type="match status" value="1"/>
</dbReference>
<dbReference type="InterPro" id="IPR000571">
    <property type="entry name" value="Znf_CCCH"/>
</dbReference>
<gene>
    <name evidence="6" type="ORF">SPIL2461_LOCUS19928</name>
</gene>
<evidence type="ECO:0000256" key="2">
    <source>
        <dbReference type="ARBA" id="ARBA00022771"/>
    </source>
</evidence>
<dbReference type="EMBL" id="CAJNIZ010044960">
    <property type="protein sequence ID" value="CAE7705987.1"/>
    <property type="molecule type" value="Genomic_DNA"/>
</dbReference>
<name>A0A812X3M9_SYMPI</name>
<evidence type="ECO:0000259" key="5">
    <source>
        <dbReference type="PROSITE" id="PS50103"/>
    </source>
</evidence>
<feature type="non-terminal residue" evidence="6">
    <location>
        <position position="118"/>
    </location>
</feature>
<keyword evidence="3 4" id="KW-0862">Zinc</keyword>
<evidence type="ECO:0000256" key="3">
    <source>
        <dbReference type="ARBA" id="ARBA00022833"/>
    </source>
</evidence>
<feature type="non-terminal residue" evidence="6">
    <location>
        <position position="1"/>
    </location>
</feature>
<dbReference type="Proteomes" id="UP000649617">
    <property type="component" value="Unassembled WGS sequence"/>
</dbReference>
<evidence type="ECO:0000256" key="1">
    <source>
        <dbReference type="ARBA" id="ARBA00022723"/>
    </source>
</evidence>
<organism evidence="6 7">
    <name type="scientific">Symbiodinium pilosum</name>
    <name type="common">Dinoflagellate</name>
    <dbReference type="NCBI Taxonomy" id="2952"/>
    <lineage>
        <taxon>Eukaryota</taxon>
        <taxon>Sar</taxon>
        <taxon>Alveolata</taxon>
        <taxon>Dinophyceae</taxon>
        <taxon>Suessiales</taxon>
        <taxon>Symbiodiniaceae</taxon>
        <taxon>Symbiodinium</taxon>
    </lineage>
</organism>
<feature type="zinc finger region" description="C3H1-type" evidence="4">
    <location>
        <begin position="86"/>
        <end position="113"/>
    </location>
</feature>
<evidence type="ECO:0000313" key="7">
    <source>
        <dbReference type="Proteomes" id="UP000649617"/>
    </source>
</evidence>
<comment type="caution">
    <text evidence="6">The sequence shown here is derived from an EMBL/GenBank/DDBJ whole genome shotgun (WGS) entry which is preliminary data.</text>
</comment>
<protein>
    <recommendedName>
        <fullName evidence="5">C3H1-type domain-containing protein</fullName>
    </recommendedName>
</protein>
<reference evidence="6" key="1">
    <citation type="submission" date="2021-02" db="EMBL/GenBank/DDBJ databases">
        <authorList>
            <person name="Dougan E. K."/>
            <person name="Rhodes N."/>
            <person name="Thang M."/>
            <person name="Chan C."/>
        </authorList>
    </citation>
    <scope>NUCLEOTIDE SEQUENCE</scope>
</reference>
<dbReference type="Gene3D" id="4.10.1000.10">
    <property type="entry name" value="Zinc finger, CCCH-type"/>
    <property type="match status" value="1"/>
</dbReference>
<accession>A0A812X3M9</accession>
<feature type="domain" description="C3H1-type" evidence="5">
    <location>
        <begin position="86"/>
        <end position="113"/>
    </location>
</feature>
<dbReference type="InterPro" id="IPR036855">
    <property type="entry name" value="Znf_CCCH_sf"/>
</dbReference>
<keyword evidence="2 4" id="KW-0863">Zinc-finger</keyword>
<dbReference type="SUPFAM" id="SSF90229">
    <property type="entry name" value="CCCH zinc finger"/>
    <property type="match status" value="1"/>
</dbReference>